<dbReference type="Proteomes" id="UP000275267">
    <property type="component" value="Unassembled WGS sequence"/>
</dbReference>
<evidence type="ECO:0000313" key="1">
    <source>
        <dbReference type="EMBL" id="RLN03630.1"/>
    </source>
</evidence>
<comment type="caution">
    <text evidence="1">The sequence shown here is derived from an EMBL/GenBank/DDBJ whole genome shotgun (WGS) entry which is preliminary data.</text>
</comment>
<evidence type="ECO:0000313" key="2">
    <source>
        <dbReference type="Proteomes" id="UP000275267"/>
    </source>
</evidence>
<sequence>MWESLSHDVVQALSSCIDSVFDRYSLARVRAEPALRQPVERQFPSLLLPPHWSVSNPTTKYALSFFCVPSARTHHLPLVNLKTGAAFLMPDRMMSGAGGTVPMVMQAATLSTSPNAGTSCLGAAIAKSPRSSHHVVAFWMIGWDCAISALEGDLDDIIH</sequence>
<dbReference type="EMBL" id="PQIB02000008">
    <property type="protein sequence ID" value="RLN03630.1"/>
    <property type="molecule type" value="Genomic_DNA"/>
</dbReference>
<accession>A0A3L6RGJ9</accession>
<protein>
    <submittedName>
        <fullName evidence="1">Uncharacterized protein</fullName>
    </submittedName>
</protein>
<reference evidence="2" key="1">
    <citation type="journal article" date="2019" name="Nat. Commun.">
        <title>The genome of broomcorn millet.</title>
        <authorList>
            <person name="Zou C."/>
            <person name="Miki D."/>
            <person name="Li D."/>
            <person name="Tang Q."/>
            <person name="Xiao L."/>
            <person name="Rajput S."/>
            <person name="Deng P."/>
            <person name="Jia W."/>
            <person name="Huang R."/>
            <person name="Zhang M."/>
            <person name="Sun Y."/>
            <person name="Hu J."/>
            <person name="Fu X."/>
            <person name="Schnable P.S."/>
            <person name="Li F."/>
            <person name="Zhang H."/>
            <person name="Feng B."/>
            <person name="Zhu X."/>
            <person name="Liu R."/>
            <person name="Schnable J.C."/>
            <person name="Zhu J.-K."/>
            <person name="Zhang H."/>
        </authorList>
    </citation>
    <scope>NUCLEOTIDE SEQUENCE [LARGE SCALE GENOMIC DNA]</scope>
</reference>
<name>A0A3L6RGJ9_PANMI</name>
<organism evidence="1 2">
    <name type="scientific">Panicum miliaceum</name>
    <name type="common">Proso millet</name>
    <name type="synonym">Broomcorn millet</name>
    <dbReference type="NCBI Taxonomy" id="4540"/>
    <lineage>
        <taxon>Eukaryota</taxon>
        <taxon>Viridiplantae</taxon>
        <taxon>Streptophyta</taxon>
        <taxon>Embryophyta</taxon>
        <taxon>Tracheophyta</taxon>
        <taxon>Spermatophyta</taxon>
        <taxon>Magnoliopsida</taxon>
        <taxon>Liliopsida</taxon>
        <taxon>Poales</taxon>
        <taxon>Poaceae</taxon>
        <taxon>PACMAD clade</taxon>
        <taxon>Panicoideae</taxon>
        <taxon>Panicodae</taxon>
        <taxon>Paniceae</taxon>
        <taxon>Panicinae</taxon>
        <taxon>Panicum</taxon>
        <taxon>Panicum sect. Panicum</taxon>
    </lineage>
</organism>
<keyword evidence="2" id="KW-1185">Reference proteome</keyword>
<dbReference type="AlphaFoldDB" id="A0A3L6RGJ9"/>
<gene>
    <name evidence="1" type="ORF">C2845_PM13G12480</name>
</gene>
<proteinExistence type="predicted"/>